<sequence length="184" mass="20352">MSEIITEGSNEELSEDEKKLLLEEVQKSRDLGDEEAPSNLMVRGALLRCSCGTHPRRLNLPKSYGVYATDTQHPKVHELNNLVGDDKNIAYFGVCKSNNPPQSDTITLEPYVTPEGKKTSDSNAEGKKCEPIILGNWLDSKENDLIYDEDNDKKVPCLTVNAFTVCKYGGVIVPLTSGQEYNGD</sequence>
<evidence type="ECO:0000313" key="2">
    <source>
        <dbReference type="Proteomes" id="UP000515561"/>
    </source>
</evidence>
<dbReference type="Pfam" id="PF14107">
    <property type="entry name" value="DUF4280"/>
    <property type="match status" value="1"/>
</dbReference>
<dbReference type="EMBL" id="AP023367">
    <property type="protein sequence ID" value="BCJ93046.1"/>
    <property type="molecule type" value="Genomic_DNA"/>
</dbReference>
<proteinExistence type="predicted"/>
<reference evidence="1 2" key="1">
    <citation type="journal article" date="2016" name="Int. J. Syst. Evol. Microbiol.">
        <title>Descriptions of Anaerotaenia torta gen. nov., sp. nov. and Anaerocolumna cellulosilytica gen. nov., sp. nov. isolated from a methanogenic reactor of cattle waste.</title>
        <authorList>
            <person name="Uek A."/>
            <person name="Ohtaki Y."/>
            <person name="Kaku N."/>
            <person name="Ueki K."/>
        </authorList>
    </citation>
    <scope>NUCLEOTIDE SEQUENCE [LARGE SCALE GENOMIC DNA]</scope>
    <source>
        <strain evidence="1 2">SN021</strain>
    </source>
</reference>
<dbReference type="Proteomes" id="UP000515561">
    <property type="component" value="Chromosome"/>
</dbReference>
<protein>
    <submittedName>
        <fullName evidence="1">Uncharacterized protein</fullName>
    </submittedName>
</protein>
<name>A0A6S6QTP5_9FIRM</name>
<accession>A0A6S6QTP5</accession>
<evidence type="ECO:0000313" key="1">
    <source>
        <dbReference type="EMBL" id="BCJ93046.1"/>
    </source>
</evidence>
<dbReference type="AlphaFoldDB" id="A0A6S6QTP5"/>
<dbReference type="KEGG" id="acel:acsn021_06150"/>
<keyword evidence="2" id="KW-1185">Reference proteome</keyword>
<dbReference type="InterPro" id="IPR025460">
    <property type="entry name" value="DUF4280"/>
</dbReference>
<gene>
    <name evidence="1" type="ORF">acsn021_06150</name>
</gene>
<organism evidence="1 2">
    <name type="scientific">Anaerocolumna cellulosilytica</name>
    <dbReference type="NCBI Taxonomy" id="433286"/>
    <lineage>
        <taxon>Bacteria</taxon>
        <taxon>Bacillati</taxon>
        <taxon>Bacillota</taxon>
        <taxon>Clostridia</taxon>
        <taxon>Lachnospirales</taxon>
        <taxon>Lachnospiraceae</taxon>
        <taxon>Anaerocolumna</taxon>
    </lineage>
</organism>
<dbReference type="RefSeq" id="WP_184095333.1">
    <property type="nucleotide sequence ID" value="NZ_AP023367.1"/>
</dbReference>